<evidence type="ECO:0000313" key="2">
    <source>
        <dbReference type="Proteomes" id="UP001457282"/>
    </source>
</evidence>
<dbReference type="Proteomes" id="UP001457282">
    <property type="component" value="Unassembled WGS sequence"/>
</dbReference>
<dbReference type="AlphaFoldDB" id="A0AAW1WXJ4"/>
<accession>A0AAW1WXJ4</accession>
<gene>
    <name evidence="1" type="ORF">M0R45_026435</name>
</gene>
<sequence length="67" mass="6908">MGGSKAAKKLVVGSCNARGGCFSSTTASRHIHSKALYLYNNVVLTVGVQKLPSSAQLCTSATPARPD</sequence>
<name>A0AAW1WXJ4_RUBAR</name>
<protein>
    <submittedName>
        <fullName evidence="1">Uncharacterized protein</fullName>
    </submittedName>
</protein>
<organism evidence="1 2">
    <name type="scientific">Rubus argutus</name>
    <name type="common">Southern blackberry</name>
    <dbReference type="NCBI Taxonomy" id="59490"/>
    <lineage>
        <taxon>Eukaryota</taxon>
        <taxon>Viridiplantae</taxon>
        <taxon>Streptophyta</taxon>
        <taxon>Embryophyta</taxon>
        <taxon>Tracheophyta</taxon>
        <taxon>Spermatophyta</taxon>
        <taxon>Magnoliopsida</taxon>
        <taxon>eudicotyledons</taxon>
        <taxon>Gunneridae</taxon>
        <taxon>Pentapetalae</taxon>
        <taxon>rosids</taxon>
        <taxon>fabids</taxon>
        <taxon>Rosales</taxon>
        <taxon>Rosaceae</taxon>
        <taxon>Rosoideae</taxon>
        <taxon>Rosoideae incertae sedis</taxon>
        <taxon>Rubus</taxon>
    </lineage>
</organism>
<proteinExistence type="predicted"/>
<evidence type="ECO:0000313" key="1">
    <source>
        <dbReference type="EMBL" id="KAK9929333.1"/>
    </source>
</evidence>
<comment type="caution">
    <text evidence="1">The sequence shown here is derived from an EMBL/GenBank/DDBJ whole genome shotgun (WGS) entry which is preliminary data.</text>
</comment>
<reference evidence="1 2" key="1">
    <citation type="journal article" date="2023" name="G3 (Bethesda)">
        <title>A chromosome-length genome assembly and annotation of blackberry (Rubus argutus, cv. 'Hillquist').</title>
        <authorList>
            <person name="Bruna T."/>
            <person name="Aryal R."/>
            <person name="Dudchenko O."/>
            <person name="Sargent D.J."/>
            <person name="Mead D."/>
            <person name="Buti M."/>
            <person name="Cavallini A."/>
            <person name="Hytonen T."/>
            <person name="Andres J."/>
            <person name="Pham M."/>
            <person name="Weisz D."/>
            <person name="Mascagni F."/>
            <person name="Usai G."/>
            <person name="Natali L."/>
            <person name="Bassil N."/>
            <person name="Fernandez G.E."/>
            <person name="Lomsadze A."/>
            <person name="Armour M."/>
            <person name="Olukolu B."/>
            <person name="Poorten T."/>
            <person name="Britton C."/>
            <person name="Davik J."/>
            <person name="Ashrafi H."/>
            <person name="Aiden E.L."/>
            <person name="Borodovsky M."/>
            <person name="Worthington M."/>
        </authorList>
    </citation>
    <scope>NUCLEOTIDE SEQUENCE [LARGE SCALE GENOMIC DNA]</scope>
    <source>
        <strain evidence="1">PI 553951</strain>
    </source>
</reference>
<keyword evidence="2" id="KW-1185">Reference proteome</keyword>
<dbReference type="EMBL" id="JBEDUW010000005">
    <property type="protein sequence ID" value="KAK9929333.1"/>
    <property type="molecule type" value="Genomic_DNA"/>
</dbReference>